<evidence type="ECO:0000313" key="2">
    <source>
        <dbReference type="Ensembl" id="ENSSANP00000068358.1"/>
    </source>
</evidence>
<organism evidence="2 3">
    <name type="scientific">Sinocyclocheilus anshuiensis</name>
    <dbReference type="NCBI Taxonomy" id="1608454"/>
    <lineage>
        <taxon>Eukaryota</taxon>
        <taxon>Metazoa</taxon>
        <taxon>Chordata</taxon>
        <taxon>Craniata</taxon>
        <taxon>Vertebrata</taxon>
        <taxon>Euteleostomi</taxon>
        <taxon>Actinopterygii</taxon>
        <taxon>Neopterygii</taxon>
        <taxon>Teleostei</taxon>
        <taxon>Ostariophysi</taxon>
        <taxon>Cypriniformes</taxon>
        <taxon>Cyprinidae</taxon>
        <taxon>Cyprininae</taxon>
        <taxon>Sinocyclocheilus</taxon>
    </lineage>
</organism>
<protein>
    <submittedName>
        <fullName evidence="2">Uncharacterized protein</fullName>
    </submittedName>
</protein>
<feature type="transmembrane region" description="Helical" evidence="1">
    <location>
        <begin position="16"/>
        <end position="36"/>
    </location>
</feature>
<keyword evidence="3" id="KW-1185">Reference proteome</keyword>
<dbReference type="GO" id="GO:0005789">
    <property type="term" value="C:endoplasmic reticulum membrane"/>
    <property type="evidence" value="ECO:0007669"/>
    <property type="project" value="InterPro"/>
</dbReference>
<dbReference type="InterPro" id="IPR039731">
    <property type="entry name" value="Rce1"/>
</dbReference>
<keyword evidence="1" id="KW-0472">Membrane</keyword>
<keyword evidence="1" id="KW-0812">Transmembrane</keyword>
<proteinExistence type="predicted"/>
<dbReference type="Ensembl" id="ENSSANT00000072658.1">
    <property type="protein sequence ID" value="ENSSANP00000068358.1"/>
    <property type="gene ID" value="ENSSANG00000034072.1"/>
</dbReference>
<evidence type="ECO:0000256" key="1">
    <source>
        <dbReference type="SAM" id="Phobius"/>
    </source>
</evidence>
<dbReference type="Proteomes" id="UP000472260">
    <property type="component" value="Unassembled WGS sequence"/>
</dbReference>
<dbReference type="AlphaFoldDB" id="A0A671QIK5"/>
<accession>A0A671QIK5</accession>
<evidence type="ECO:0000313" key="3">
    <source>
        <dbReference type="Proteomes" id="UP000472260"/>
    </source>
</evidence>
<keyword evidence="1" id="KW-1133">Transmembrane helix</keyword>
<dbReference type="GO" id="GO:0004222">
    <property type="term" value="F:metalloendopeptidase activity"/>
    <property type="evidence" value="ECO:0007669"/>
    <property type="project" value="InterPro"/>
</dbReference>
<dbReference type="PANTHER" id="PTHR13046:SF0">
    <property type="entry name" value="CAAX PRENYL PROTEASE 2"/>
    <property type="match status" value="1"/>
</dbReference>
<reference evidence="2" key="1">
    <citation type="submission" date="2025-08" db="UniProtKB">
        <authorList>
            <consortium name="Ensembl"/>
        </authorList>
    </citation>
    <scope>IDENTIFICATION</scope>
</reference>
<dbReference type="GO" id="GO:0071586">
    <property type="term" value="P:CAAX-box protein processing"/>
    <property type="evidence" value="ECO:0007669"/>
    <property type="project" value="InterPro"/>
</dbReference>
<sequence length="87" mass="9676">MLSIITLSETFEEECWISVVCCLLLACMYVGSLYVWRGNLPRDHPNTIKRRFTSVLCVSAASPLVVLAWTNSMKVRVSVGCQSASCM</sequence>
<reference evidence="2" key="2">
    <citation type="submission" date="2025-09" db="UniProtKB">
        <authorList>
            <consortium name="Ensembl"/>
        </authorList>
    </citation>
    <scope>IDENTIFICATION</scope>
</reference>
<name>A0A671QIK5_9TELE</name>
<dbReference type="PANTHER" id="PTHR13046">
    <property type="entry name" value="PROTEASE U48 CAAX PRENYL PROTEASE RCE1"/>
    <property type="match status" value="1"/>
</dbReference>